<dbReference type="SUPFAM" id="SSF55874">
    <property type="entry name" value="ATPase domain of HSP90 chaperone/DNA topoisomerase II/histidine kinase"/>
    <property type="match status" value="1"/>
</dbReference>
<keyword evidence="2 7" id="KW-0418">Kinase</keyword>
<feature type="transmembrane region" description="Helical" evidence="5">
    <location>
        <begin position="108"/>
        <end position="125"/>
    </location>
</feature>
<dbReference type="GO" id="GO:0046983">
    <property type="term" value="F:protein dimerization activity"/>
    <property type="evidence" value="ECO:0007669"/>
    <property type="project" value="InterPro"/>
</dbReference>
<feature type="transmembrane region" description="Helical" evidence="5">
    <location>
        <begin position="131"/>
        <end position="152"/>
    </location>
</feature>
<feature type="transmembrane region" description="Helical" evidence="5">
    <location>
        <begin position="87"/>
        <end position="103"/>
    </location>
</feature>
<dbReference type="PANTHER" id="PTHR24421:SF59">
    <property type="entry name" value="OXYGEN SENSOR HISTIDINE KINASE NREB"/>
    <property type="match status" value="1"/>
</dbReference>
<organism evidence="7 8">
    <name type="scientific">SAR86 cluster bacterium</name>
    <dbReference type="NCBI Taxonomy" id="2030880"/>
    <lineage>
        <taxon>Bacteria</taxon>
        <taxon>Pseudomonadati</taxon>
        <taxon>Pseudomonadota</taxon>
        <taxon>Gammaproteobacteria</taxon>
        <taxon>SAR86 cluster</taxon>
    </lineage>
</organism>
<evidence type="ECO:0000256" key="1">
    <source>
        <dbReference type="ARBA" id="ARBA00022679"/>
    </source>
</evidence>
<evidence type="ECO:0000256" key="4">
    <source>
        <dbReference type="SAM" id="Coils"/>
    </source>
</evidence>
<dbReference type="CDD" id="cd16917">
    <property type="entry name" value="HATPase_UhpB-NarQ-NarX-like"/>
    <property type="match status" value="1"/>
</dbReference>
<dbReference type="InterPro" id="IPR011712">
    <property type="entry name" value="Sig_transdc_His_kin_sub3_dim/P"/>
</dbReference>
<keyword evidence="5" id="KW-0472">Membrane</keyword>
<comment type="caution">
    <text evidence="7">The sequence shown here is derived from an EMBL/GenBank/DDBJ whole genome shotgun (WGS) entry which is preliminary data.</text>
</comment>
<dbReference type="GO" id="GO:0016020">
    <property type="term" value="C:membrane"/>
    <property type="evidence" value="ECO:0007669"/>
    <property type="project" value="InterPro"/>
</dbReference>
<proteinExistence type="predicted"/>
<evidence type="ECO:0000256" key="2">
    <source>
        <dbReference type="ARBA" id="ARBA00022777"/>
    </source>
</evidence>
<keyword evidence="4" id="KW-0175">Coiled coil</keyword>
<evidence type="ECO:0000256" key="5">
    <source>
        <dbReference type="SAM" id="Phobius"/>
    </source>
</evidence>
<dbReference type="InterPro" id="IPR036890">
    <property type="entry name" value="HATPase_C_sf"/>
</dbReference>
<evidence type="ECO:0000256" key="3">
    <source>
        <dbReference type="ARBA" id="ARBA00023012"/>
    </source>
</evidence>
<evidence type="ECO:0000259" key="6">
    <source>
        <dbReference type="Pfam" id="PF07730"/>
    </source>
</evidence>
<dbReference type="AlphaFoldDB" id="A0A2A5B0U2"/>
<keyword evidence="5" id="KW-0812">Transmembrane</keyword>
<dbReference type="Gene3D" id="1.20.5.1930">
    <property type="match status" value="1"/>
</dbReference>
<dbReference type="Gene3D" id="3.30.565.10">
    <property type="entry name" value="Histidine kinase-like ATPase, C-terminal domain"/>
    <property type="match status" value="1"/>
</dbReference>
<protein>
    <submittedName>
        <fullName evidence="7">Two-component sensor histidine kinase</fullName>
    </submittedName>
</protein>
<dbReference type="EMBL" id="NVVJ01000021">
    <property type="protein sequence ID" value="PCJ24980.1"/>
    <property type="molecule type" value="Genomic_DNA"/>
</dbReference>
<dbReference type="Pfam" id="PF07730">
    <property type="entry name" value="HisKA_3"/>
    <property type="match status" value="1"/>
</dbReference>
<feature type="transmembrane region" description="Helical" evidence="5">
    <location>
        <begin position="36"/>
        <end position="58"/>
    </location>
</feature>
<feature type="transmembrane region" description="Helical" evidence="5">
    <location>
        <begin position="65"/>
        <end position="81"/>
    </location>
</feature>
<keyword evidence="3" id="KW-0902">Two-component regulatory system</keyword>
<reference evidence="8" key="1">
    <citation type="submission" date="2017-08" db="EMBL/GenBank/DDBJ databases">
        <title>A dynamic microbial community with high functional redundancy inhabits the cold, oxic subseafloor aquifer.</title>
        <authorList>
            <person name="Tully B.J."/>
            <person name="Wheat C.G."/>
            <person name="Glazer B.T."/>
            <person name="Huber J.A."/>
        </authorList>
    </citation>
    <scope>NUCLEOTIDE SEQUENCE [LARGE SCALE GENOMIC DNA]</scope>
</reference>
<accession>A0A2A5B0U2</accession>
<keyword evidence="1" id="KW-0808">Transferase</keyword>
<dbReference type="PANTHER" id="PTHR24421">
    <property type="entry name" value="NITRATE/NITRITE SENSOR PROTEIN NARX-RELATED"/>
    <property type="match status" value="1"/>
</dbReference>
<feature type="transmembrane region" description="Helical" evidence="5">
    <location>
        <begin position="12"/>
        <end position="30"/>
    </location>
</feature>
<name>A0A2A5B0U2_9GAMM</name>
<evidence type="ECO:0000313" key="8">
    <source>
        <dbReference type="Proteomes" id="UP000218327"/>
    </source>
</evidence>
<dbReference type="Proteomes" id="UP000218327">
    <property type="component" value="Unassembled WGS sequence"/>
</dbReference>
<evidence type="ECO:0000313" key="7">
    <source>
        <dbReference type="EMBL" id="PCJ24980.1"/>
    </source>
</evidence>
<feature type="domain" description="Signal transduction histidine kinase subgroup 3 dimerisation and phosphoacceptor" evidence="6">
    <location>
        <begin position="187"/>
        <end position="252"/>
    </location>
</feature>
<dbReference type="InterPro" id="IPR050482">
    <property type="entry name" value="Sensor_HK_TwoCompSys"/>
</dbReference>
<sequence>MRFAEYFNSDNALNLSGILVTIMVGALSVYTVQNTAIWPLIALLSIAVLFCFIGFLSVSSRKRKLSLFWIEAIVILALYFLVNTDTIAILGIIWIVQAAEIYGSKRAAWLLVVSISIFALSQIYHSSTNQIFGALVSAALFGMFQIFALSVVQRGIQERKLREETAALNRELIATRELLSQTAAQSERVRIARDLHDILGHHMTALILNLEVANHSVQNQHQKAQEKVEQALALAKLLLGDIRSAVSELREDSSVDLQQSIQKLVLGIPNLNIDIDFSAAAPITKVEHAETLLRCTQESITNILRHSSATKCRIVVEHKGDKCVLTVSDNGSDKGEVEVGNGLKGMAERVKSSGGELSWEQTETGFVLRVELPTESSH</sequence>
<gene>
    <name evidence="7" type="ORF">COA96_08275</name>
</gene>
<feature type="coiled-coil region" evidence="4">
    <location>
        <begin position="207"/>
        <end position="234"/>
    </location>
</feature>
<keyword evidence="5" id="KW-1133">Transmembrane helix</keyword>
<dbReference type="GO" id="GO:0000155">
    <property type="term" value="F:phosphorelay sensor kinase activity"/>
    <property type="evidence" value="ECO:0007669"/>
    <property type="project" value="InterPro"/>
</dbReference>